<keyword evidence="2" id="KW-1185">Reference proteome</keyword>
<dbReference type="EMBL" id="CM042026">
    <property type="protein sequence ID" value="KAI3804867.1"/>
    <property type="molecule type" value="Genomic_DNA"/>
</dbReference>
<proteinExistence type="predicted"/>
<accession>A0ACB9ICR1</accession>
<comment type="caution">
    <text evidence="1">The sequence shown here is derived from an EMBL/GenBank/DDBJ whole genome shotgun (WGS) entry which is preliminary data.</text>
</comment>
<evidence type="ECO:0000313" key="1">
    <source>
        <dbReference type="EMBL" id="KAI3804867.1"/>
    </source>
</evidence>
<organism evidence="1 2">
    <name type="scientific">Smallanthus sonchifolius</name>
    <dbReference type="NCBI Taxonomy" id="185202"/>
    <lineage>
        <taxon>Eukaryota</taxon>
        <taxon>Viridiplantae</taxon>
        <taxon>Streptophyta</taxon>
        <taxon>Embryophyta</taxon>
        <taxon>Tracheophyta</taxon>
        <taxon>Spermatophyta</taxon>
        <taxon>Magnoliopsida</taxon>
        <taxon>eudicotyledons</taxon>
        <taxon>Gunneridae</taxon>
        <taxon>Pentapetalae</taxon>
        <taxon>asterids</taxon>
        <taxon>campanulids</taxon>
        <taxon>Asterales</taxon>
        <taxon>Asteraceae</taxon>
        <taxon>Asteroideae</taxon>
        <taxon>Heliantheae alliance</taxon>
        <taxon>Millerieae</taxon>
        <taxon>Smallanthus</taxon>
    </lineage>
</organism>
<evidence type="ECO:0000313" key="2">
    <source>
        <dbReference type="Proteomes" id="UP001056120"/>
    </source>
</evidence>
<reference evidence="1 2" key="2">
    <citation type="journal article" date="2022" name="Mol. Ecol. Resour.">
        <title>The genomes of chicory, endive, great burdock and yacon provide insights into Asteraceae paleo-polyploidization history and plant inulin production.</title>
        <authorList>
            <person name="Fan W."/>
            <person name="Wang S."/>
            <person name="Wang H."/>
            <person name="Wang A."/>
            <person name="Jiang F."/>
            <person name="Liu H."/>
            <person name="Zhao H."/>
            <person name="Xu D."/>
            <person name="Zhang Y."/>
        </authorList>
    </citation>
    <scope>NUCLEOTIDE SEQUENCE [LARGE SCALE GENOMIC DNA]</scope>
    <source>
        <strain evidence="2">cv. Yunnan</strain>
        <tissue evidence="1">Leaves</tissue>
    </source>
</reference>
<gene>
    <name evidence="1" type="ORF">L1987_26723</name>
</gene>
<reference evidence="2" key="1">
    <citation type="journal article" date="2022" name="Mol. Ecol. Resour.">
        <title>The genomes of chicory, endive, great burdock and yacon provide insights into Asteraceae palaeo-polyploidization history and plant inulin production.</title>
        <authorList>
            <person name="Fan W."/>
            <person name="Wang S."/>
            <person name="Wang H."/>
            <person name="Wang A."/>
            <person name="Jiang F."/>
            <person name="Liu H."/>
            <person name="Zhao H."/>
            <person name="Xu D."/>
            <person name="Zhang Y."/>
        </authorList>
    </citation>
    <scope>NUCLEOTIDE SEQUENCE [LARGE SCALE GENOMIC DNA]</scope>
    <source>
        <strain evidence="2">cv. Yunnan</strain>
    </source>
</reference>
<protein>
    <submittedName>
        <fullName evidence="1">Uncharacterized protein</fullName>
    </submittedName>
</protein>
<sequence>MQFALLWLIVNQFSRPLLPSFSPAMIRSPVVNSPADIYTPLRRRRITILRRRKSLLVPVDHACLFHLPFLPIQ</sequence>
<dbReference type="Proteomes" id="UP001056120">
    <property type="component" value="Linkage Group LG09"/>
</dbReference>
<name>A0ACB9ICR1_9ASTR</name>